<organism evidence="1 2">
    <name type="scientific">Mycena citricolor</name>
    <dbReference type="NCBI Taxonomy" id="2018698"/>
    <lineage>
        <taxon>Eukaryota</taxon>
        <taxon>Fungi</taxon>
        <taxon>Dikarya</taxon>
        <taxon>Basidiomycota</taxon>
        <taxon>Agaricomycotina</taxon>
        <taxon>Agaricomycetes</taxon>
        <taxon>Agaricomycetidae</taxon>
        <taxon>Agaricales</taxon>
        <taxon>Marasmiineae</taxon>
        <taxon>Mycenaceae</taxon>
        <taxon>Mycena</taxon>
    </lineage>
</organism>
<gene>
    <name evidence="1" type="ORF">MYCIT1_LOCUS5957</name>
</gene>
<evidence type="ECO:0000313" key="1">
    <source>
        <dbReference type="EMBL" id="CAK5265185.1"/>
    </source>
</evidence>
<name>A0AAD2GY31_9AGAR</name>
<dbReference type="Proteomes" id="UP001295794">
    <property type="component" value="Unassembled WGS sequence"/>
</dbReference>
<evidence type="ECO:0000313" key="2">
    <source>
        <dbReference type="Proteomes" id="UP001295794"/>
    </source>
</evidence>
<comment type="caution">
    <text evidence="1">The sequence shown here is derived from an EMBL/GenBank/DDBJ whole genome shotgun (WGS) entry which is preliminary data.</text>
</comment>
<protein>
    <submittedName>
        <fullName evidence="1">Uncharacterized protein</fullName>
    </submittedName>
</protein>
<reference evidence="1" key="1">
    <citation type="submission" date="2023-11" db="EMBL/GenBank/DDBJ databases">
        <authorList>
            <person name="De Vega J J."/>
            <person name="De Vega J J."/>
        </authorList>
    </citation>
    <scope>NUCLEOTIDE SEQUENCE</scope>
</reference>
<dbReference type="EMBL" id="CAVNYO010000082">
    <property type="protein sequence ID" value="CAK5265185.1"/>
    <property type="molecule type" value="Genomic_DNA"/>
</dbReference>
<dbReference type="AlphaFoldDB" id="A0AAD2GY31"/>
<keyword evidence="2" id="KW-1185">Reference proteome</keyword>
<proteinExistence type="predicted"/>
<accession>A0AAD2GY31</accession>
<sequence>MFPDKPADPIVLRNGLIPSSGQLVTRLRSSDWRIVNVRYRELGDLGLQDEGDVVVKDWYRV</sequence>